<protein>
    <submittedName>
        <fullName evidence="2">Uncharacterized protein</fullName>
    </submittedName>
</protein>
<dbReference type="EMBL" id="BMRP01000064">
    <property type="protein sequence ID" value="GGU99836.1"/>
    <property type="molecule type" value="Genomic_DNA"/>
</dbReference>
<keyword evidence="3" id="KW-1185">Reference proteome</keyword>
<name>A0ABQ2VPX2_9ACTN</name>
<evidence type="ECO:0000313" key="3">
    <source>
        <dbReference type="Proteomes" id="UP000654471"/>
    </source>
</evidence>
<sequence length="166" mass="18123">MLPIVTQAAARAQLLRHLTETLRALPAELSLALWHPDLPKARMHDGATLFGSPFDDDDADGDEGGDVGRSAVFDIGYWVVGTTPDTSGAYLDMVMRVWSDRGWTMRTSRDSPPLDGFARSPDGYGFSVRQSINGYLSMSGTTPTFMVDPNPKVPFPDRIDHPAGEL</sequence>
<feature type="region of interest" description="Disordered" evidence="1">
    <location>
        <begin position="147"/>
        <end position="166"/>
    </location>
</feature>
<evidence type="ECO:0000256" key="1">
    <source>
        <dbReference type="SAM" id="MobiDB-lite"/>
    </source>
</evidence>
<gene>
    <name evidence="2" type="ORF">GCM10010211_79020</name>
</gene>
<comment type="caution">
    <text evidence="2">The sequence shown here is derived from an EMBL/GenBank/DDBJ whole genome shotgun (WGS) entry which is preliminary data.</text>
</comment>
<evidence type="ECO:0000313" key="2">
    <source>
        <dbReference type="EMBL" id="GGU99836.1"/>
    </source>
</evidence>
<proteinExistence type="predicted"/>
<organism evidence="2 3">
    <name type="scientific">Streptomyces albospinus</name>
    <dbReference type="NCBI Taxonomy" id="285515"/>
    <lineage>
        <taxon>Bacteria</taxon>
        <taxon>Bacillati</taxon>
        <taxon>Actinomycetota</taxon>
        <taxon>Actinomycetes</taxon>
        <taxon>Kitasatosporales</taxon>
        <taxon>Streptomycetaceae</taxon>
        <taxon>Streptomyces</taxon>
    </lineage>
</organism>
<dbReference type="Proteomes" id="UP000654471">
    <property type="component" value="Unassembled WGS sequence"/>
</dbReference>
<accession>A0ABQ2VPX2</accession>
<reference evidence="3" key="1">
    <citation type="journal article" date="2019" name="Int. J. Syst. Evol. Microbiol.">
        <title>The Global Catalogue of Microorganisms (GCM) 10K type strain sequencing project: providing services to taxonomists for standard genome sequencing and annotation.</title>
        <authorList>
            <consortium name="The Broad Institute Genomics Platform"/>
            <consortium name="The Broad Institute Genome Sequencing Center for Infectious Disease"/>
            <person name="Wu L."/>
            <person name="Ma J."/>
        </authorList>
    </citation>
    <scope>NUCLEOTIDE SEQUENCE [LARGE SCALE GENOMIC DNA]</scope>
    <source>
        <strain evidence="3">JCM 3399</strain>
    </source>
</reference>
<feature type="compositionally biased region" description="Basic and acidic residues" evidence="1">
    <location>
        <begin position="155"/>
        <end position="166"/>
    </location>
</feature>
<dbReference type="RefSeq" id="WP_189308225.1">
    <property type="nucleotide sequence ID" value="NZ_BMRP01000064.1"/>
</dbReference>